<evidence type="ECO:0000313" key="2">
    <source>
        <dbReference type="EMBL" id="MFC6017863.1"/>
    </source>
</evidence>
<dbReference type="InterPro" id="IPR017517">
    <property type="entry name" value="Maleyloyr_isom"/>
</dbReference>
<dbReference type="Pfam" id="PF11716">
    <property type="entry name" value="MDMPI_N"/>
    <property type="match status" value="1"/>
</dbReference>
<name>A0ABW1KA40_9ACTN</name>
<dbReference type="SUPFAM" id="SSF109854">
    <property type="entry name" value="DinB/YfiT-like putative metalloenzymes"/>
    <property type="match status" value="1"/>
</dbReference>
<dbReference type="NCBIfam" id="TIGR03086">
    <property type="entry name" value="TIGR03086 family metal-binding protein"/>
    <property type="match status" value="1"/>
</dbReference>
<organism evidence="2 3">
    <name type="scientific">Plantactinospora solaniradicis</name>
    <dbReference type="NCBI Taxonomy" id="1723736"/>
    <lineage>
        <taxon>Bacteria</taxon>
        <taxon>Bacillati</taxon>
        <taxon>Actinomycetota</taxon>
        <taxon>Actinomycetes</taxon>
        <taxon>Micromonosporales</taxon>
        <taxon>Micromonosporaceae</taxon>
        <taxon>Plantactinospora</taxon>
    </lineage>
</organism>
<accession>A0ABW1KA40</accession>
<dbReference type="NCBIfam" id="TIGR03083">
    <property type="entry name" value="maleylpyruvate isomerase family mycothiol-dependent enzyme"/>
    <property type="match status" value="1"/>
</dbReference>
<dbReference type="Proteomes" id="UP001596203">
    <property type="component" value="Unassembled WGS sequence"/>
</dbReference>
<dbReference type="EMBL" id="JBHSPR010000010">
    <property type="protein sequence ID" value="MFC6017863.1"/>
    <property type="molecule type" value="Genomic_DNA"/>
</dbReference>
<keyword evidence="3" id="KW-1185">Reference proteome</keyword>
<protein>
    <submittedName>
        <fullName evidence="2">TIGR03086 family metal-binding protein</fullName>
    </submittedName>
</protein>
<reference evidence="3" key="1">
    <citation type="journal article" date="2019" name="Int. J. Syst. Evol. Microbiol.">
        <title>The Global Catalogue of Microorganisms (GCM) 10K type strain sequencing project: providing services to taxonomists for standard genome sequencing and annotation.</title>
        <authorList>
            <consortium name="The Broad Institute Genomics Platform"/>
            <consortium name="The Broad Institute Genome Sequencing Center for Infectious Disease"/>
            <person name="Wu L."/>
            <person name="Ma J."/>
        </authorList>
    </citation>
    <scope>NUCLEOTIDE SEQUENCE [LARGE SCALE GENOMIC DNA]</scope>
    <source>
        <strain evidence="3">ZS-35-S2</strain>
    </source>
</reference>
<comment type="caution">
    <text evidence="2">The sequence shown here is derived from an EMBL/GenBank/DDBJ whole genome shotgun (WGS) entry which is preliminary data.</text>
</comment>
<dbReference type="InterPro" id="IPR017520">
    <property type="entry name" value="CHP03086"/>
</dbReference>
<evidence type="ECO:0000313" key="3">
    <source>
        <dbReference type="Proteomes" id="UP001596203"/>
    </source>
</evidence>
<dbReference type="Gene3D" id="1.20.120.450">
    <property type="entry name" value="dinb family like domain"/>
    <property type="match status" value="1"/>
</dbReference>
<gene>
    <name evidence="2" type="ORF">ACFP2T_16810</name>
</gene>
<dbReference type="InterPro" id="IPR034660">
    <property type="entry name" value="DinB/YfiT-like"/>
</dbReference>
<dbReference type="InterPro" id="IPR024344">
    <property type="entry name" value="MDMPI_metal-binding"/>
</dbReference>
<dbReference type="RefSeq" id="WP_377422462.1">
    <property type="nucleotide sequence ID" value="NZ_JBHSPR010000010.1"/>
</dbReference>
<proteinExistence type="predicted"/>
<sequence length="196" mass="21170">MADLPDSQLAARAAAPLVEIIRNIKPDQLDAPTPCAEYNVRELLNHLLFWGPSLEGAGRKEVVPAPAASDTEMDLTGGDWAADLEVQVGRTAEAWSRPTAWQGTTRVVGPTELPAPMIGGMVVCEMVTHGWDLAQATGQQPSWDDDLLAFVHEEVTRTAEQGRQMGAYGPEVPVSASSSTLDRALGLMGRDPDWRR</sequence>
<feature type="domain" description="Mycothiol-dependent maleylpyruvate isomerase metal-binding" evidence="1">
    <location>
        <begin position="12"/>
        <end position="134"/>
    </location>
</feature>
<evidence type="ECO:0000259" key="1">
    <source>
        <dbReference type="Pfam" id="PF11716"/>
    </source>
</evidence>